<keyword evidence="9" id="KW-0804">Transcription</keyword>
<dbReference type="PROSITE" id="PS00028">
    <property type="entry name" value="ZINC_FINGER_C2H2_1"/>
    <property type="match status" value="3"/>
</dbReference>
<evidence type="ECO:0000256" key="5">
    <source>
        <dbReference type="ARBA" id="ARBA00022771"/>
    </source>
</evidence>
<dbReference type="PROSITE" id="PS50157">
    <property type="entry name" value="ZINC_FINGER_C2H2_2"/>
    <property type="match status" value="3"/>
</dbReference>
<evidence type="ECO:0000256" key="7">
    <source>
        <dbReference type="ARBA" id="ARBA00023015"/>
    </source>
</evidence>
<dbReference type="Pfam" id="PF00096">
    <property type="entry name" value="zf-C2H2"/>
    <property type="match status" value="2"/>
</dbReference>
<keyword evidence="3" id="KW-0479">Metal-binding</keyword>
<dbReference type="GO" id="GO:0008270">
    <property type="term" value="F:zinc ion binding"/>
    <property type="evidence" value="ECO:0007669"/>
    <property type="project" value="UniProtKB-KW"/>
</dbReference>
<dbReference type="SUPFAM" id="SSF57667">
    <property type="entry name" value="beta-beta-alpha zinc fingers"/>
    <property type="match status" value="2"/>
</dbReference>
<organism evidence="13">
    <name type="scientific">Dendrocoelum lacteum</name>
    <dbReference type="NCBI Taxonomy" id="27895"/>
    <lineage>
        <taxon>Eukaryota</taxon>
        <taxon>Metazoa</taxon>
        <taxon>Spiralia</taxon>
        <taxon>Lophotrochozoa</taxon>
        <taxon>Platyhelminthes</taxon>
        <taxon>Rhabditophora</taxon>
        <taxon>Seriata</taxon>
        <taxon>Tricladida</taxon>
        <taxon>Continenticola</taxon>
        <taxon>Planarioidea</taxon>
        <taxon>Dendrocoelidae</taxon>
        <taxon>Dendrocoelum</taxon>
    </lineage>
</organism>
<dbReference type="Gene3D" id="3.30.160.60">
    <property type="entry name" value="Classic Zinc Finger"/>
    <property type="match status" value="3"/>
</dbReference>
<reference evidence="13" key="1">
    <citation type="submission" date="2013-06" db="EMBL/GenBank/DDBJ databases">
        <title>Reactivating head regrowth in a regeneration deficient planarian species.</title>
        <authorList>
            <person name="Liu S.-Y."/>
            <person name="Brandl H."/>
            <person name="Henry I."/>
            <person name="Rink J."/>
        </authorList>
    </citation>
    <scope>NUCLEOTIDE SEQUENCE</scope>
</reference>
<evidence type="ECO:0000256" key="4">
    <source>
        <dbReference type="ARBA" id="ARBA00022737"/>
    </source>
</evidence>
<feature type="domain" description="C2H2-type" evidence="12">
    <location>
        <begin position="124"/>
        <end position="151"/>
    </location>
</feature>
<feature type="domain" description="C2H2-type" evidence="12">
    <location>
        <begin position="152"/>
        <end position="180"/>
    </location>
</feature>
<protein>
    <submittedName>
        <fullName evidence="13">Egrl-1</fullName>
    </submittedName>
</protein>
<sequence length="182" mass="21508">MVRNVIQLSVKIDLSEFDNFHTGYTPFPGVHQSFYGNDTTQIDNIKTPSPIDCKDIEFILVYSSTEEKSKMSSEEHFTFSMIPKPKTDSQTMKKKFICSTCMKPFFRRDELRRHGRIHSGERPLACDFCDKRFMRSDHRTTHRRIHTGEKPYKCHFCASSFGRSDERLRHMRVNHAFKRLSF</sequence>
<keyword evidence="6" id="KW-0862">Zinc</keyword>
<keyword evidence="5 11" id="KW-0863">Zinc-finger</keyword>
<dbReference type="AlphaFoldDB" id="T1E116"/>
<dbReference type="SMART" id="SM00355">
    <property type="entry name" value="ZnF_C2H2"/>
    <property type="match status" value="3"/>
</dbReference>
<dbReference type="GO" id="GO:0000981">
    <property type="term" value="F:DNA-binding transcription factor activity, RNA polymerase II-specific"/>
    <property type="evidence" value="ECO:0007669"/>
    <property type="project" value="TreeGrafter"/>
</dbReference>
<evidence type="ECO:0000256" key="10">
    <source>
        <dbReference type="ARBA" id="ARBA00023242"/>
    </source>
</evidence>
<dbReference type="GO" id="GO:0005634">
    <property type="term" value="C:nucleus"/>
    <property type="evidence" value="ECO:0007669"/>
    <property type="project" value="UniProtKB-SubCell"/>
</dbReference>
<comment type="similarity">
    <text evidence="2">Belongs to the krueppel C2H2-type zinc-finger protein family.</text>
</comment>
<evidence type="ECO:0000256" key="1">
    <source>
        <dbReference type="ARBA" id="ARBA00004123"/>
    </source>
</evidence>
<comment type="subcellular location">
    <subcellularLocation>
        <location evidence="1">Nucleus</location>
    </subcellularLocation>
</comment>
<keyword evidence="7" id="KW-0805">Transcription regulation</keyword>
<evidence type="ECO:0000259" key="12">
    <source>
        <dbReference type="PROSITE" id="PS50157"/>
    </source>
</evidence>
<evidence type="ECO:0000256" key="9">
    <source>
        <dbReference type="ARBA" id="ARBA00023163"/>
    </source>
</evidence>
<dbReference type="InterPro" id="IPR036236">
    <property type="entry name" value="Znf_C2H2_sf"/>
</dbReference>
<dbReference type="GO" id="GO:0000978">
    <property type="term" value="F:RNA polymerase II cis-regulatory region sequence-specific DNA binding"/>
    <property type="evidence" value="ECO:0007669"/>
    <property type="project" value="TreeGrafter"/>
</dbReference>
<dbReference type="EMBL" id="GAKU01000009">
    <property type="protein sequence ID" value="JAA92628.1"/>
    <property type="molecule type" value="mRNA"/>
</dbReference>
<evidence type="ECO:0000256" key="2">
    <source>
        <dbReference type="ARBA" id="ARBA00006991"/>
    </source>
</evidence>
<dbReference type="PANTHER" id="PTHR23235">
    <property type="entry name" value="KRUEPPEL-LIKE TRANSCRIPTION FACTOR"/>
    <property type="match status" value="1"/>
</dbReference>
<evidence type="ECO:0000256" key="11">
    <source>
        <dbReference type="PROSITE-ProRule" id="PRU00042"/>
    </source>
</evidence>
<evidence type="ECO:0000256" key="3">
    <source>
        <dbReference type="ARBA" id="ARBA00022723"/>
    </source>
</evidence>
<evidence type="ECO:0000256" key="6">
    <source>
        <dbReference type="ARBA" id="ARBA00022833"/>
    </source>
</evidence>
<dbReference type="InterPro" id="IPR013087">
    <property type="entry name" value="Znf_C2H2_type"/>
</dbReference>
<evidence type="ECO:0000313" key="13">
    <source>
        <dbReference type="EMBL" id="JAA92628.1"/>
    </source>
</evidence>
<proteinExistence type="evidence at transcript level"/>
<keyword evidence="10" id="KW-0539">Nucleus</keyword>
<keyword evidence="4" id="KW-0677">Repeat</keyword>
<keyword evidence="8" id="KW-0238">DNA-binding</keyword>
<accession>T1E116</accession>
<dbReference type="FunFam" id="3.30.160.60:FF:000064">
    <property type="entry name" value="Early growth response protein 3"/>
    <property type="match status" value="1"/>
</dbReference>
<name>T1E116_9PLAT</name>
<evidence type="ECO:0000256" key="8">
    <source>
        <dbReference type="ARBA" id="ARBA00023125"/>
    </source>
</evidence>
<dbReference type="PANTHER" id="PTHR23235:SF155">
    <property type="entry name" value="EARLY GROWTH RESPONSE 4-RELATED"/>
    <property type="match status" value="1"/>
</dbReference>
<feature type="domain" description="C2H2-type" evidence="12">
    <location>
        <begin position="96"/>
        <end position="123"/>
    </location>
</feature>